<dbReference type="InterPro" id="IPR054289">
    <property type="entry name" value="DUF7025"/>
</dbReference>
<evidence type="ECO:0000313" key="3">
    <source>
        <dbReference type="Proteomes" id="UP000800094"/>
    </source>
</evidence>
<keyword evidence="2" id="KW-0378">Hydrolase</keyword>
<gene>
    <name evidence="2" type="ORF">BU26DRAFT_414431</name>
</gene>
<feature type="domain" description="AAA+ ATPase" evidence="1">
    <location>
        <begin position="386"/>
        <end position="511"/>
    </location>
</feature>
<dbReference type="PANTHER" id="PTHR46411">
    <property type="entry name" value="FAMILY ATPASE, PUTATIVE-RELATED"/>
    <property type="match status" value="1"/>
</dbReference>
<proteinExistence type="predicted"/>
<evidence type="ECO:0000259" key="1">
    <source>
        <dbReference type="SMART" id="SM00382"/>
    </source>
</evidence>
<dbReference type="InterPro" id="IPR027417">
    <property type="entry name" value="P-loop_NTPase"/>
</dbReference>
<dbReference type="InterPro" id="IPR003959">
    <property type="entry name" value="ATPase_AAA_core"/>
</dbReference>
<dbReference type="InterPro" id="IPR056599">
    <property type="entry name" value="AAA_lid_fung"/>
</dbReference>
<accession>A0A6A6J198</accession>
<dbReference type="GO" id="GO:0016887">
    <property type="term" value="F:ATP hydrolysis activity"/>
    <property type="evidence" value="ECO:0007669"/>
    <property type="project" value="InterPro"/>
</dbReference>
<dbReference type="SMART" id="SM00382">
    <property type="entry name" value="AAA"/>
    <property type="match status" value="1"/>
</dbReference>
<dbReference type="PANTHER" id="PTHR46411:SF3">
    <property type="entry name" value="AAA+ ATPASE DOMAIN-CONTAINING PROTEIN"/>
    <property type="match status" value="1"/>
</dbReference>
<dbReference type="RefSeq" id="XP_033690956.1">
    <property type="nucleotide sequence ID" value="XM_033823071.1"/>
</dbReference>
<dbReference type="Pfam" id="PF22942">
    <property type="entry name" value="DUF7025"/>
    <property type="match status" value="1"/>
</dbReference>
<dbReference type="GeneID" id="54576401"/>
<reference evidence="2" key="1">
    <citation type="journal article" date="2020" name="Stud. Mycol.">
        <title>101 Dothideomycetes genomes: a test case for predicting lifestyles and emergence of pathogens.</title>
        <authorList>
            <person name="Haridas S."/>
            <person name="Albert R."/>
            <person name="Binder M."/>
            <person name="Bloem J."/>
            <person name="Labutti K."/>
            <person name="Salamov A."/>
            <person name="Andreopoulos B."/>
            <person name="Baker S."/>
            <person name="Barry K."/>
            <person name="Bills G."/>
            <person name="Bluhm B."/>
            <person name="Cannon C."/>
            <person name="Castanera R."/>
            <person name="Culley D."/>
            <person name="Daum C."/>
            <person name="Ezra D."/>
            <person name="Gonzalez J."/>
            <person name="Henrissat B."/>
            <person name="Kuo A."/>
            <person name="Liang C."/>
            <person name="Lipzen A."/>
            <person name="Lutzoni F."/>
            <person name="Magnuson J."/>
            <person name="Mondo S."/>
            <person name="Nolan M."/>
            <person name="Ohm R."/>
            <person name="Pangilinan J."/>
            <person name="Park H.-J."/>
            <person name="Ramirez L."/>
            <person name="Alfaro M."/>
            <person name="Sun H."/>
            <person name="Tritt A."/>
            <person name="Yoshinaga Y."/>
            <person name="Zwiers L.-H."/>
            <person name="Turgeon B."/>
            <person name="Goodwin S."/>
            <person name="Spatafora J."/>
            <person name="Crous P."/>
            <person name="Grigoriev I."/>
        </authorList>
    </citation>
    <scope>NUCLEOTIDE SEQUENCE</scope>
    <source>
        <strain evidence="2">CBS 122368</strain>
    </source>
</reference>
<dbReference type="OrthoDB" id="10042665at2759"/>
<protein>
    <submittedName>
        <fullName evidence="2">P-loop containing nucleoside triphosphate hydrolase protein</fullName>
    </submittedName>
</protein>
<dbReference type="Gene3D" id="3.40.50.300">
    <property type="entry name" value="P-loop containing nucleotide triphosphate hydrolases"/>
    <property type="match status" value="1"/>
</dbReference>
<keyword evidence="3" id="KW-1185">Reference proteome</keyword>
<dbReference type="AlphaFoldDB" id="A0A6A6J198"/>
<dbReference type="EMBL" id="ML987189">
    <property type="protein sequence ID" value="KAF2255952.1"/>
    <property type="molecule type" value="Genomic_DNA"/>
</dbReference>
<dbReference type="GO" id="GO:0005524">
    <property type="term" value="F:ATP binding"/>
    <property type="evidence" value="ECO:0007669"/>
    <property type="project" value="InterPro"/>
</dbReference>
<name>A0A6A6J198_9PLEO</name>
<dbReference type="InterPro" id="IPR003593">
    <property type="entry name" value="AAA+_ATPase"/>
</dbReference>
<organism evidence="2 3">
    <name type="scientific">Trematosphaeria pertusa</name>
    <dbReference type="NCBI Taxonomy" id="390896"/>
    <lineage>
        <taxon>Eukaryota</taxon>
        <taxon>Fungi</taxon>
        <taxon>Dikarya</taxon>
        <taxon>Ascomycota</taxon>
        <taxon>Pezizomycotina</taxon>
        <taxon>Dothideomycetes</taxon>
        <taxon>Pleosporomycetidae</taxon>
        <taxon>Pleosporales</taxon>
        <taxon>Massarineae</taxon>
        <taxon>Trematosphaeriaceae</taxon>
        <taxon>Trematosphaeria</taxon>
    </lineage>
</organism>
<dbReference type="Pfam" id="PF00004">
    <property type="entry name" value="AAA"/>
    <property type="match status" value="1"/>
</dbReference>
<dbReference type="Proteomes" id="UP000800094">
    <property type="component" value="Unassembled WGS sequence"/>
</dbReference>
<evidence type="ECO:0000313" key="2">
    <source>
        <dbReference type="EMBL" id="KAF2255952.1"/>
    </source>
</evidence>
<dbReference type="Pfam" id="PF23232">
    <property type="entry name" value="AAA_lid_13"/>
    <property type="match status" value="1"/>
</dbReference>
<dbReference type="SUPFAM" id="SSF52540">
    <property type="entry name" value="P-loop containing nucleoside triphosphate hydrolases"/>
    <property type="match status" value="1"/>
</dbReference>
<sequence length="623" mass="71643">MKVVERKEEPASAESNESVHAIVSYKWYDRGGETEVSYLEIYSQYILEALRTVIESYPGNNFDACPVYLYAPYRPLFHYRKELKEYVEAHENQEAKLHLLLLLQYFNKELEQSIKTHTAQVESTPAEPSLPYRELWMIFPVGVLIVSGAGDDMQVSECTDLEYVEGGLFGGPPQLKVWGKALTHDGTSSGYIQYCYKQSQYEGLKEIKKLSVLPLKFHPRKDQIREKLIARGKKFWSLTGMHYRYYKGLTTALGHEIDRREDDYPTEDMMIDSRIIVDAKMFGVVKAPNRIRIFEKHKSPSSFGDEKADLTDDDYLVCDRRVPGFSLFDKRWCWFYVDLIDEIKFDADAFDSLHIPPDRKHLVRALVQDYVSSDDDFDDLIQGKGKGLVFVLHGVPGVGKTYTAEAVADDIQRPLYILNSGELGDTPQTVETNLVAALKLSTAWKAIVLIDEADVFLEQRTSQDLTRNCLVSLFLRHLEYYKGVMFLTTNRISSFDLAFKSRIHLALKYQDLDQSQKESLWDQFLKRTKNIDETYWTEELIKEVSTARLNGRQIKNAVRTSNTLARSKATKLTMEHVGVVLNAMNEFEDDLNDETQDPFLGTSPTALRRLSMLGRAYSFPEKE</sequence>